<dbReference type="PANTHER" id="PTHR37314:SF4">
    <property type="entry name" value="UPF0700 TRANSMEMBRANE PROTEIN YOAK"/>
    <property type="match status" value="1"/>
</dbReference>
<dbReference type="EMBL" id="NISK01000001">
    <property type="protein sequence ID" value="OWQ99593.1"/>
    <property type="molecule type" value="Genomic_DNA"/>
</dbReference>
<evidence type="ECO:0000313" key="3">
    <source>
        <dbReference type="Proteomes" id="UP000197361"/>
    </source>
</evidence>
<dbReference type="OrthoDB" id="885342at2"/>
<proteinExistence type="predicted"/>
<evidence type="ECO:0000256" key="1">
    <source>
        <dbReference type="SAM" id="Phobius"/>
    </source>
</evidence>
<dbReference type="Pfam" id="PF06912">
    <property type="entry name" value="DUF1275"/>
    <property type="match status" value="1"/>
</dbReference>
<dbReference type="InterPro" id="IPR010699">
    <property type="entry name" value="DUF1275"/>
</dbReference>
<organism evidence="2 3">
    <name type="scientific">Sphingopyxis bauzanensis</name>
    <dbReference type="NCBI Taxonomy" id="651663"/>
    <lineage>
        <taxon>Bacteria</taxon>
        <taxon>Pseudomonadati</taxon>
        <taxon>Pseudomonadota</taxon>
        <taxon>Alphaproteobacteria</taxon>
        <taxon>Sphingomonadales</taxon>
        <taxon>Sphingomonadaceae</taxon>
        <taxon>Sphingopyxis</taxon>
    </lineage>
</organism>
<gene>
    <name evidence="2" type="ORF">CDQ92_05700</name>
</gene>
<feature type="transmembrane region" description="Helical" evidence="1">
    <location>
        <begin position="190"/>
        <end position="209"/>
    </location>
</feature>
<feature type="transmembrane region" description="Helical" evidence="1">
    <location>
        <begin position="108"/>
        <end position="126"/>
    </location>
</feature>
<accession>A0A246K247</accession>
<sequence>MIRFDPSHQLLAVGVAILAGFVDAIGFVESAGFFVSFMTGNSTRLAVGLAEAQHAALVAAIIIAVFIAGVVAGSLVGAGAGRRRTPAVLLGVTILLTIATLLRLEGEGWSAILSLALAMGVANTAIAGRDGSVIGVTYMTGTLVQMGQKIANAVRGEGDRRWLHHLGLWAALVGGALLGARAVIWSPPLAYALAVALAAVLALRAGWIVRNVG</sequence>
<keyword evidence="3" id="KW-1185">Reference proteome</keyword>
<keyword evidence="1" id="KW-0812">Transmembrane</keyword>
<dbReference type="RefSeq" id="WP_088440336.1">
    <property type="nucleotide sequence ID" value="NZ_BMMC01000005.1"/>
</dbReference>
<protein>
    <submittedName>
        <fullName evidence="2">DUF1275 family protein</fullName>
    </submittedName>
</protein>
<feature type="transmembrane region" description="Helical" evidence="1">
    <location>
        <begin position="54"/>
        <end position="78"/>
    </location>
</feature>
<dbReference type="Proteomes" id="UP000197361">
    <property type="component" value="Unassembled WGS sequence"/>
</dbReference>
<evidence type="ECO:0000313" key="2">
    <source>
        <dbReference type="EMBL" id="OWQ99593.1"/>
    </source>
</evidence>
<keyword evidence="1" id="KW-1133">Transmembrane helix</keyword>
<feature type="transmembrane region" description="Helical" evidence="1">
    <location>
        <begin position="85"/>
        <end position="102"/>
    </location>
</feature>
<dbReference type="AlphaFoldDB" id="A0A246K247"/>
<dbReference type="PANTHER" id="PTHR37314">
    <property type="entry name" value="SLR0142 PROTEIN"/>
    <property type="match status" value="1"/>
</dbReference>
<feature type="transmembrane region" description="Helical" evidence="1">
    <location>
        <begin position="166"/>
        <end position="184"/>
    </location>
</feature>
<keyword evidence="1" id="KW-0472">Membrane</keyword>
<name>A0A246K247_9SPHN</name>
<reference evidence="2 3" key="1">
    <citation type="journal article" date="2010" name="Int. J. Syst. Evol. Microbiol.">
        <title>Sphingopyxis bauzanensis sp. nov., a psychrophilic bacterium isolated from soil.</title>
        <authorList>
            <person name="Zhang D.C."/>
            <person name="Liu H.C."/>
            <person name="Xin Y.H."/>
            <person name="Zhou Y.G."/>
            <person name="Schinner F."/>
            <person name="Margesin R."/>
        </authorList>
    </citation>
    <scope>NUCLEOTIDE SEQUENCE [LARGE SCALE GENOMIC DNA]</scope>
    <source>
        <strain evidence="2 3">DSM 22271</strain>
    </source>
</reference>
<comment type="caution">
    <text evidence="2">The sequence shown here is derived from an EMBL/GenBank/DDBJ whole genome shotgun (WGS) entry which is preliminary data.</text>
</comment>